<dbReference type="Proteomes" id="UP000770661">
    <property type="component" value="Unassembled WGS sequence"/>
</dbReference>
<evidence type="ECO:0000313" key="2">
    <source>
        <dbReference type="Proteomes" id="UP000770661"/>
    </source>
</evidence>
<accession>A0A8J4Y3C6</accession>
<gene>
    <name evidence="1" type="ORF">GWK47_049206</name>
</gene>
<comment type="caution">
    <text evidence="1">The sequence shown here is derived from an EMBL/GenBank/DDBJ whole genome shotgun (WGS) entry which is preliminary data.</text>
</comment>
<dbReference type="AlphaFoldDB" id="A0A8J4Y3C6"/>
<evidence type="ECO:0000313" key="1">
    <source>
        <dbReference type="EMBL" id="KAG0720085.1"/>
    </source>
</evidence>
<reference evidence="1" key="1">
    <citation type="submission" date="2020-07" db="EMBL/GenBank/DDBJ databases">
        <title>The High-quality genome of the commercially important snow crab, Chionoecetes opilio.</title>
        <authorList>
            <person name="Jeong J.-H."/>
            <person name="Ryu S."/>
        </authorList>
    </citation>
    <scope>NUCLEOTIDE SEQUENCE</scope>
    <source>
        <strain evidence="1">MADBK_172401_WGS</strain>
        <tissue evidence="1">Digestive gland</tissue>
    </source>
</reference>
<keyword evidence="2" id="KW-1185">Reference proteome</keyword>
<dbReference type="EMBL" id="JACEEZ010013505">
    <property type="protein sequence ID" value="KAG0720085.1"/>
    <property type="molecule type" value="Genomic_DNA"/>
</dbReference>
<proteinExistence type="predicted"/>
<name>A0A8J4Y3C6_CHIOP</name>
<organism evidence="1 2">
    <name type="scientific">Chionoecetes opilio</name>
    <name type="common">Atlantic snow crab</name>
    <name type="synonym">Cancer opilio</name>
    <dbReference type="NCBI Taxonomy" id="41210"/>
    <lineage>
        <taxon>Eukaryota</taxon>
        <taxon>Metazoa</taxon>
        <taxon>Ecdysozoa</taxon>
        <taxon>Arthropoda</taxon>
        <taxon>Crustacea</taxon>
        <taxon>Multicrustacea</taxon>
        <taxon>Malacostraca</taxon>
        <taxon>Eumalacostraca</taxon>
        <taxon>Eucarida</taxon>
        <taxon>Decapoda</taxon>
        <taxon>Pleocyemata</taxon>
        <taxon>Brachyura</taxon>
        <taxon>Eubrachyura</taxon>
        <taxon>Majoidea</taxon>
        <taxon>Majidae</taxon>
        <taxon>Chionoecetes</taxon>
    </lineage>
</organism>
<sequence>MRDPMDVPEEKVVEALQVSRHEILGFVPKDLEPFLKRPTTAMPMHFCTHTGLTSTEHPNPELLARYPGCSHRFLYLGPIPLRHPIDVEIGEQHYHRRRWVCCGAAPLQSKSLIPSQQEIDATIRAIERLGCY</sequence>
<protein>
    <submittedName>
        <fullName evidence="1">Uncharacterized protein</fullName>
    </submittedName>
</protein>